<evidence type="ECO:0000256" key="5">
    <source>
        <dbReference type="PIRNR" id="PIRNR001365"/>
    </source>
</evidence>
<dbReference type="InterPro" id="IPR013785">
    <property type="entry name" value="Aldolase_TIM"/>
</dbReference>
<feature type="active site" description="Schiff-base intermediate with substrate" evidence="6">
    <location>
        <position position="166"/>
    </location>
</feature>
<dbReference type="SMART" id="SM01130">
    <property type="entry name" value="DHDPS"/>
    <property type="match status" value="1"/>
</dbReference>
<keyword evidence="4" id="KW-0119">Carbohydrate metabolism</keyword>
<dbReference type="RefSeq" id="WP_157522523.1">
    <property type="nucleotide sequence ID" value="NZ_CP066775.1"/>
</dbReference>
<dbReference type="PANTHER" id="PTHR12128:SF21">
    <property type="entry name" value="N-ACETYLNEURAMINATE LYASE"/>
    <property type="match status" value="1"/>
</dbReference>
<dbReference type="SUPFAM" id="SSF51569">
    <property type="entry name" value="Aldolase"/>
    <property type="match status" value="1"/>
</dbReference>
<comment type="similarity">
    <text evidence="5">Belongs to the DapA family.</text>
</comment>
<evidence type="ECO:0000256" key="4">
    <source>
        <dbReference type="ARBA" id="ARBA00023277"/>
    </source>
</evidence>
<comment type="subcellular location">
    <subcellularLocation>
        <location evidence="1">Cytoplasm</location>
    </subcellularLocation>
</comment>
<gene>
    <name evidence="8" type="ORF">GO620_002245</name>
</gene>
<protein>
    <submittedName>
        <fullName evidence="8">Dihydrodipicolinate synthase family protein</fullName>
    </submittedName>
</protein>
<dbReference type="Gene3D" id="3.20.20.70">
    <property type="entry name" value="Aldolase class I"/>
    <property type="match status" value="1"/>
</dbReference>
<dbReference type="PIRSF" id="PIRSF001365">
    <property type="entry name" value="DHDPS"/>
    <property type="match status" value="1"/>
</dbReference>
<dbReference type="EMBL" id="CP066775">
    <property type="protein sequence ID" value="QQL50297.1"/>
    <property type="molecule type" value="Genomic_DNA"/>
</dbReference>
<feature type="binding site" evidence="7">
    <location>
        <position position="208"/>
    </location>
    <ligand>
        <name>pyruvate</name>
        <dbReference type="ChEBI" id="CHEBI:15361"/>
    </ligand>
</feature>
<proteinExistence type="inferred from homology"/>
<feature type="active site" description="Proton donor/acceptor" evidence="6">
    <location>
        <position position="136"/>
    </location>
</feature>
<dbReference type="InterPro" id="IPR002220">
    <property type="entry name" value="DapA-like"/>
</dbReference>
<dbReference type="AlphaFoldDB" id="A0A6I4HZ10"/>
<keyword evidence="9" id="KW-1185">Reference proteome</keyword>
<evidence type="ECO:0000313" key="8">
    <source>
        <dbReference type="EMBL" id="QQL50297.1"/>
    </source>
</evidence>
<evidence type="ECO:0000256" key="7">
    <source>
        <dbReference type="PIRSR" id="PIRSR001365-2"/>
    </source>
</evidence>
<dbReference type="GO" id="GO:0005737">
    <property type="term" value="C:cytoplasm"/>
    <property type="evidence" value="ECO:0007669"/>
    <property type="project" value="UniProtKB-SubCell"/>
</dbReference>
<name>A0A6I4HZ10_9SPHI</name>
<sequence>MKIQGIVAATFAAYHTDGSVNLDIIPSLVDNLVNDGVSGVYICGTNGEGPNMTIEERMAVAEAYVKAANKRILVLVHVGHTSIMECKKLAAHAASIGADAFSSVAAFYFKPTSVQNLVDSMAEIASAAPQLPFYYYHMPTLTGVGVDMVEFLRLGEQAIPNLAGVKYTASTLFEYQACLNYKDGKFDTLFGFDEMLLPALAVGAQGAIGSTYTFAAPFYLKVIDCYRAGKAEEARQAQLVMVNVIRAIIKHPSIAAQRAIMKMLGTDMGNARLPLVSLSDSAYNELRSDLEALGFFKQLNDFKQLSDNPVAV</sequence>
<dbReference type="PRINTS" id="PR00146">
    <property type="entry name" value="DHPICSNTHASE"/>
</dbReference>
<evidence type="ECO:0000256" key="6">
    <source>
        <dbReference type="PIRSR" id="PIRSR001365-1"/>
    </source>
</evidence>
<keyword evidence="3 5" id="KW-0456">Lyase</keyword>
<accession>A0A6I4HZ10</accession>
<organism evidence="8 9">
    <name type="scientific">Mucilaginibacter ginkgonis</name>
    <dbReference type="NCBI Taxonomy" id="2682091"/>
    <lineage>
        <taxon>Bacteria</taxon>
        <taxon>Pseudomonadati</taxon>
        <taxon>Bacteroidota</taxon>
        <taxon>Sphingobacteriia</taxon>
        <taxon>Sphingobacteriales</taxon>
        <taxon>Sphingobacteriaceae</taxon>
        <taxon>Mucilaginibacter</taxon>
    </lineage>
</organism>
<dbReference type="Proteomes" id="UP000429232">
    <property type="component" value="Chromosome"/>
</dbReference>
<evidence type="ECO:0000256" key="1">
    <source>
        <dbReference type="ARBA" id="ARBA00004496"/>
    </source>
</evidence>
<evidence type="ECO:0000256" key="2">
    <source>
        <dbReference type="ARBA" id="ARBA00022490"/>
    </source>
</evidence>
<dbReference type="Pfam" id="PF00701">
    <property type="entry name" value="DHDPS"/>
    <property type="match status" value="1"/>
</dbReference>
<dbReference type="KEGG" id="mgik:GO620_002245"/>
<keyword evidence="2" id="KW-0963">Cytoplasm</keyword>
<evidence type="ECO:0000313" key="9">
    <source>
        <dbReference type="Proteomes" id="UP000429232"/>
    </source>
</evidence>
<dbReference type="PANTHER" id="PTHR12128">
    <property type="entry name" value="DIHYDRODIPICOLINATE SYNTHASE"/>
    <property type="match status" value="1"/>
</dbReference>
<reference evidence="8 9" key="1">
    <citation type="submission" date="2020-12" db="EMBL/GenBank/DDBJ databases">
        <title>HMF7856_wgs.fasta genome submission.</title>
        <authorList>
            <person name="Kang H."/>
            <person name="Kim H."/>
            <person name="Joh K."/>
        </authorList>
    </citation>
    <scope>NUCLEOTIDE SEQUENCE [LARGE SCALE GENOMIC DNA]</scope>
    <source>
        <strain evidence="8 9">HMF7856</strain>
    </source>
</reference>
<dbReference type="GO" id="GO:0016829">
    <property type="term" value="F:lyase activity"/>
    <property type="evidence" value="ECO:0007669"/>
    <property type="project" value="UniProtKB-KW"/>
</dbReference>
<evidence type="ECO:0000256" key="3">
    <source>
        <dbReference type="ARBA" id="ARBA00023239"/>
    </source>
</evidence>